<keyword evidence="1" id="KW-1133">Transmembrane helix</keyword>
<name>A0A2S8SPX9_9BACT</name>
<feature type="transmembrane region" description="Helical" evidence="1">
    <location>
        <begin position="176"/>
        <end position="204"/>
    </location>
</feature>
<feature type="transmembrane region" description="Helical" evidence="1">
    <location>
        <begin position="438"/>
        <end position="457"/>
    </location>
</feature>
<keyword evidence="3" id="KW-1185">Reference proteome</keyword>
<dbReference type="InParanoid" id="A0A2S8SPX9"/>
<feature type="transmembrane region" description="Helical" evidence="1">
    <location>
        <begin position="348"/>
        <end position="365"/>
    </location>
</feature>
<feature type="transmembrane region" description="Helical" evidence="1">
    <location>
        <begin position="401"/>
        <end position="426"/>
    </location>
</feature>
<feature type="transmembrane region" description="Helical" evidence="1">
    <location>
        <begin position="659"/>
        <end position="677"/>
    </location>
</feature>
<evidence type="ECO:0000313" key="3">
    <source>
        <dbReference type="Proteomes" id="UP000237684"/>
    </source>
</evidence>
<keyword evidence="1" id="KW-0812">Transmembrane</keyword>
<accession>A0A2S8SPX9</accession>
<proteinExistence type="predicted"/>
<reference evidence="2 3" key="1">
    <citation type="journal article" date="2018" name="Syst. Appl. Microbiol.">
        <title>Abditibacterium utsteinense sp. nov., the first cultivated member of candidate phylum FBP, isolated from ice-free Antarctic soil samples.</title>
        <authorList>
            <person name="Tahon G."/>
            <person name="Tytgat B."/>
            <person name="Lebbe L."/>
            <person name="Carlier A."/>
            <person name="Willems A."/>
        </authorList>
    </citation>
    <scope>NUCLEOTIDE SEQUENCE [LARGE SCALE GENOMIC DNA]</scope>
    <source>
        <strain evidence="2 3">LMG 29911</strain>
    </source>
</reference>
<feature type="transmembrane region" description="Helical" evidence="1">
    <location>
        <begin position="224"/>
        <end position="252"/>
    </location>
</feature>
<dbReference type="EMBL" id="NIGF01000020">
    <property type="protein sequence ID" value="PQV62851.1"/>
    <property type="molecule type" value="Genomic_DNA"/>
</dbReference>
<evidence type="ECO:0000256" key="1">
    <source>
        <dbReference type="SAM" id="Phobius"/>
    </source>
</evidence>
<gene>
    <name evidence="2" type="ORF">B1R32_12024</name>
</gene>
<keyword evidence="1" id="KW-0472">Membrane</keyword>
<evidence type="ECO:0000313" key="2">
    <source>
        <dbReference type="EMBL" id="PQV62851.1"/>
    </source>
</evidence>
<protein>
    <submittedName>
        <fullName evidence="2">Membrane protein YfhO</fullName>
    </submittedName>
</protein>
<feature type="transmembrane region" description="Helical" evidence="1">
    <location>
        <begin position="264"/>
        <end position="283"/>
    </location>
</feature>
<feature type="transmembrane region" description="Helical" evidence="1">
    <location>
        <begin position="40"/>
        <end position="62"/>
    </location>
</feature>
<comment type="caution">
    <text evidence="2">The sequence shown here is derived from an EMBL/GenBank/DDBJ whole genome shotgun (WGS) entry which is preliminary data.</text>
</comment>
<feature type="transmembrane region" description="Helical" evidence="1">
    <location>
        <begin position="137"/>
        <end position="164"/>
    </location>
</feature>
<dbReference type="Proteomes" id="UP000237684">
    <property type="component" value="Unassembled WGS sequence"/>
</dbReference>
<feature type="transmembrane region" description="Helical" evidence="1">
    <location>
        <begin position="464"/>
        <end position="484"/>
    </location>
</feature>
<organism evidence="2 3">
    <name type="scientific">Abditibacterium utsteinense</name>
    <dbReference type="NCBI Taxonomy" id="1960156"/>
    <lineage>
        <taxon>Bacteria</taxon>
        <taxon>Pseudomonadati</taxon>
        <taxon>Abditibacteriota</taxon>
        <taxon>Abditibacteriia</taxon>
        <taxon>Abditibacteriales</taxon>
        <taxon>Abditibacteriaceae</taxon>
        <taxon>Abditibacterium</taxon>
    </lineage>
</organism>
<sequence>MDEARSLESSLASREICLFSFHFRMKDRFSYHFALLKKPLGILFALCLAFWSRVLFTGQVLLPGAMLGGFAPFGGQQSAPWTILQWDALAQYFPWRHFAAQSLTRGEIPLWNPFQFSGTPFVANAQSAVFYPLNFPFWIFDTAFAFGIAAFLHSVLASFSTYFLARRWNLSRAGAVLAAAIYAFCGYLSAWALLPTLFATASWLPLCLLLFEKASDDEKPGAASVGLSLALACALLAGHAQIFFYILLALALRQPFLRRKWRGLALLCGSLGLAVSLSALQVLPTLELARIGHREMTPPTPADWNFVVSRALGHAPISATQSAWNWSDLQSFFVPGAALSWGTLNENFAYIGLVALLLGITGVFCSRKAKYSTTNEVSPDKISSQKTSQTPNLATSTPQNYAVALALFGLLYALATPLAQFFFFGFPGVAQMGGTGRALLLWSLGLALLAGFGLDFGRARIKSGVFVPLVFVLVGAELFFNGFLTQPTAPRAQIYPPTTLTTFLAKNSAPDARVLMLTPQRDWLPTEGFRAPKTHPQGILPPNGAMVYGIYDVNGYDSLSLRVYRAFIGSAQQNGPSPALNGNMVLLDSPTQTLLDSLAVRWVVTPQGEPLRTGTGQKVLSANGCDVWKREISGPLRVSGASFAPGWRDGKYQPQSFRLGGFVSLCALAFVAASLGFKWSARFR</sequence>
<dbReference type="AlphaFoldDB" id="A0A2S8SPX9"/>